<feature type="signal peptide" evidence="3">
    <location>
        <begin position="1"/>
        <end position="19"/>
    </location>
</feature>
<geneLocation type="mitochondrion" evidence="4"/>
<accession>F2WVN3</accession>
<keyword evidence="2" id="KW-0472">Membrane</keyword>
<name>F2WVN3_MONRO</name>
<evidence type="ECO:0000313" key="5">
    <source>
        <dbReference type="Proteomes" id="UP000017559"/>
    </source>
</evidence>
<keyword evidence="2" id="KW-0812">Transmembrane</keyword>
<dbReference type="AlphaFoldDB" id="F2WVN3"/>
<evidence type="ECO:0000256" key="3">
    <source>
        <dbReference type="SAM" id="SignalP"/>
    </source>
</evidence>
<dbReference type="Proteomes" id="UP000017559">
    <property type="component" value="Plasmid pMR1, Mitochondrial"/>
</dbReference>
<reference evidence="4" key="2">
    <citation type="journal article" date="2012" name="Fungal Biol.">
        <title>The mitochondrial genome of Moniliophthora roreri, the frosty pod rot pathogen of cacao.</title>
        <authorList>
            <person name="Costa G.G.L."/>
            <person name="Cabrera O.G."/>
            <person name="Tiburcio R.A."/>
            <person name="Medrano F.J."/>
            <person name="Carazzolle M.F."/>
            <person name="Thomazella D.P.T."/>
            <person name="Schuster S.C."/>
            <person name="Carlson J.E."/>
            <person name="Guiltinan M.J."/>
            <person name="Bailey B.A."/>
            <person name="Mieczkowski P."/>
            <person name="Pereira G.A.G."/>
            <person name="Meinhardt L.W."/>
        </authorList>
    </citation>
    <scope>NUCLEOTIDE SEQUENCE [LARGE SCALE GENOMIC DNA]</scope>
    <source>
        <strain>MCA 2997</strain>
        <plasmid>Plasmid pMR1</plasmid>
        <plasmid>Mitochondrial</plasmid>
        <plasmid evidence="4">pMR1</plasmid>
    </source>
</reference>
<geneLocation type="plasmid" evidence="4 5">
    <name>pMR1</name>
</geneLocation>
<keyword evidence="4" id="KW-0496">Mitochondrion</keyword>
<evidence type="ECO:0000313" key="4">
    <source>
        <dbReference type="EMBL" id="ADO51615.1"/>
    </source>
</evidence>
<reference evidence="4" key="1">
    <citation type="submission" date="2010-09" db="EMBL/GenBank/DDBJ databases">
        <authorList>
            <person name="Garcia O."/>
            <person name="Costa G.G.L."/>
            <person name="Tiburcio R.A."/>
            <person name="Medrano F.J."/>
            <person name="Carazzolle M.F."/>
            <person name="Thomazella D.T."/>
            <person name="Schuster S.C."/>
            <person name="Carlson J.E."/>
            <person name="Guiltinan M.J."/>
            <person name="Bailey B.A."/>
            <person name="Mieckowski P."/>
            <person name="Pereira G.A.G."/>
            <person name="Meinhardt L.W."/>
        </authorList>
    </citation>
    <scope>NUCLEOTIDE SEQUENCE</scope>
    <source>
        <plasmid evidence="4">pMR1</plasmid>
    </source>
</reference>
<feature type="compositionally biased region" description="Low complexity" evidence="1">
    <location>
        <begin position="85"/>
        <end position="95"/>
    </location>
</feature>
<keyword evidence="3" id="KW-0732">Signal</keyword>
<feature type="region of interest" description="Disordered" evidence="1">
    <location>
        <begin position="83"/>
        <end position="135"/>
    </location>
</feature>
<feature type="transmembrane region" description="Helical" evidence="2">
    <location>
        <begin position="35"/>
        <end position="54"/>
    </location>
</feature>
<keyword evidence="2" id="KW-1133">Transmembrane helix</keyword>
<organism>
    <name type="scientific">Moniliophthora roreri (strain MCA 2997)</name>
    <name type="common">Cocoa frosty pod rot fungus</name>
    <name type="synonym">Crinipellis roreri</name>
    <dbReference type="NCBI Taxonomy" id="1381753"/>
    <lineage>
        <taxon>Eukaryota</taxon>
        <taxon>Fungi</taxon>
        <taxon>Dikarya</taxon>
        <taxon>Basidiomycota</taxon>
        <taxon>Agaricomycotina</taxon>
        <taxon>Agaricomycetes</taxon>
        <taxon>Agaricomycetidae</taxon>
        <taxon>Agaricales</taxon>
        <taxon>Marasmiineae</taxon>
        <taxon>Marasmiaceae</taxon>
        <taxon>Moniliophthora</taxon>
    </lineage>
</organism>
<keyword evidence="5" id="KW-1185">Reference proteome</keyword>
<protein>
    <submittedName>
        <fullName evidence="4">Orf2</fullName>
    </submittedName>
</protein>
<evidence type="ECO:0000256" key="1">
    <source>
        <dbReference type="SAM" id="MobiDB-lite"/>
    </source>
</evidence>
<sequence>MWYLSNSFLLSCLDSFVSGFDFFNYISNNLISFDSNLVIIVCGVVPLGLVTILFSKAWEGAKLGGKIVGTGIVAGATRHVLDRLNPLNNGNDNSGNKGGTNQGGNNTNSGGNNNGSKNDSGGSNSTDGSNSNKNK</sequence>
<proteinExistence type="predicted"/>
<feature type="chain" id="PRO_5003292171" evidence="3">
    <location>
        <begin position="20"/>
        <end position="135"/>
    </location>
</feature>
<feature type="compositionally biased region" description="Low complexity" evidence="1">
    <location>
        <begin position="103"/>
        <end position="135"/>
    </location>
</feature>
<dbReference type="EMBL" id="HQ259116">
    <property type="protein sequence ID" value="ADO51615.1"/>
    <property type="molecule type" value="Genomic_DNA"/>
</dbReference>
<evidence type="ECO:0000256" key="2">
    <source>
        <dbReference type="SAM" id="Phobius"/>
    </source>
</evidence>
<keyword evidence="4" id="KW-0614">Plasmid</keyword>